<keyword evidence="2" id="KW-1185">Reference proteome</keyword>
<reference evidence="1 2" key="1">
    <citation type="submission" date="2023-10" db="EMBL/GenBank/DDBJ databases">
        <title>A novel Glycoside Hydrolase 43-Like Enzyme from Clostrdium boliviensis is an Endo-xylanase, and a Candidate for Xylooligosaccharides Production from Different Xylan Substrates.</title>
        <authorList>
            <person name="Alvarez M.T."/>
            <person name="Rocabado-Villegas L.R."/>
            <person name="Salas-Veizaga D.M."/>
            <person name="Linares-Pasten J.A."/>
            <person name="Gudmundsdottir E.E."/>
            <person name="Hreggvidsson G.O."/>
            <person name="Adlercreutz P."/>
            <person name="Nordberg Karlsson E."/>
        </authorList>
    </citation>
    <scope>NUCLEOTIDE SEQUENCE [LARGE SCALE GENOMIC DNA]</scope>
    <source>
        <strain evidence="1 2">E-1</strain>
    </source>
</reference>
<dbReference type="RefSeq" id="WP_318063987.1">
    <property type="nucleotide sequence ID" value="NZ_JAWONS010000133.1"/>
</dbReference>
<protein>
    <submittedName>
        <fullName evidence="1">Plantaricin C family lantibiotic</fullName>
    </submittedName>
</protein>
<name>A0ABU4GL57_9CLOT</name>
<proteinExistence type="predicted"/>
<comment type="caution">
    <text evidence="1">The sequence shown here is derived from an EMBL/GenBank/DDBJ whole genome shotgun (WGS) entry which is preliminary data.</text>
</comment>
<dbReference type="EMBL" id="JAWONS010000133">
    <property type="protein sequence ID" value="MDW2797737.1"/>
    <property type="molecule type" value="Genomic_DNA"/>
</dbReference>
<organism evidence="1 2">
    <name type="scientific">Clostridium boliviensis</name>
    <dbReference type="NCBI Taxonomy" id="318465"/>
    <lineage>
        <taxon>Bacteria</taxon>
        <taxon>Bacillati</taxon>
        <taxon>Bacillota</taxon>
        <taxon>Clostridia</taxon>
        <taxon>Eubacteriales</taxon>
        <taxon>Clostridiaceae</taxon>
        <taxon>Clostridium</taxon>
    </lineage>
</organism>
<evidence type="ECO:0000313" key="2">
    <source>
        <dbReference type="Proteomes" id="UP001276854"/>
    </source>
</evidence>
<dbReference type="NCBIfam" id="NF000539">
    <property type="entry name" value="plantaricin"/>
    <property type="match status" value="1"/>
</dbReference>
<dbReference type="Proteomes" id="UP001276854">
    <property type="component" value="Unassembled WGS sequence"/>
</dbReference>
<gene>
    <name evidence="1" type="ORF">RZO55_09155</name>
</gene>
<accession>A0ABU4GL57</accession>
<evidence type="ECO:0000313" key="1">
    <source>
        <dbReference type="EMBL" id="MDW2797737.1"/>
    </source>
</evidence>
<sequence>MNNMRNAVKRINFINPVGNVMKEMEEAELNRVSAGAGVLRMSGGVVCTATAECYYGTYLKRCCPK</sequence>